<accession>A0ABR2JGK1</accession>
<dbReference type="Proteomes" id="UP001470230">
    <property type="component" value="Unassembled WGS sequence"/>
</dbReference>
<name>A0ABR2JGK1_9EUKA</name>
<comment type="caution">
    <text evidence="1">The sequence shown here is derived from an EMBL/GenBank/DDBJ whole genome shotgun (WGS) entry which is preliminary data.</text>
</comment>
<reference evidence="1 2" key="1">
    <citation type="submission" date="2024-04" db="EMBL/GenBank/DDBJ databases">
        <title>Tritrichomonas musculus Genome.</title>
        <authorList>
            <person name="Alves-Ferreira E."/>
            <person name="Grigg M."/>
            <person name="Lorenzi H."/>
            <person name="Galac M."/>
        </authorList>
    </citation>
    <scope>NUCLEOTIDE SEQUENCE [LARGE SCALE GENOMIC DNA]</scope>
    <source>
        <strain evidence="1 2">EAF2021</strain>
    </source>
</reference>
<evidence type="ECO:0000313" key="2">
    <source>
        <dbReference type="Proteomes" id="UP001470230"/>
    </source>
</evidence>
<gene>
    <name evidence="1" type="ORF">M9Y10_006856</name>
</gene>
<proteinExistence type="predicted"/>
<keyword evidence="2" id="KW-1185">Reference proteome</keyword>
<sequence>MTNCCLNEKKKRYPHVSSKSFISSFHQVFIETCEKLGFDTKIIKELFEIMMDYYEPPNDEINDHPRK</sequence>
<evidence type="ECO:0000313" key="1">
    <source>
        <dbReference type="EMBL" id="KAK8876638.1"/>
    </source>
</evidence>
<protein>
    <submittedName>
        <fullName evidence="1">Uncharacterized protein</fullName>
    </submittedName>
</protein>
<dbReference type="EMBL" id="JAPFFF010000012">
    <property type="protein sequence ID" value="KAK8876638.1"/>
    <property type="molecule type" value="Genomic_DNA"/>
</dbReference>
<organism evidence="1 2">
    <name type="scientific">Tritrichomonas musculus</name>
    <dbReference type="NCBI Taxonomy" id="1915356"/>
    <lineage>
        <taxon>Eukaryota</taxon>
        <taxon>Metamonada</taxon>
        <taxon>Parabasalia</taxon>
        <taxon>Tritrichomonadida</taxon>
        <taxon>Tritrichomonadidae</taxon>
        <taxon>Tritrichomonas</taxon>
    </lineage>
</organism>